<feature type="repeat" description="PPR" evidence="3">
    <location>
        <begin position="455"/>
        <end position="489"/>
    </location>
</feature>
<feature type="region of interest" description="Disordered" evidence="4">
    <location>
        <begin position="551"/>
        <end position="599"/>
    </location>
</feature>
<dbReference type="Proteomes" id="UP001153555">
    <property type="component" value="Unassembled WGS sequence"/>
</dbReference>
<feature type="repeat" description="PPR" evidence="3">
    <location>
        <begin position="175"/>
        <end position="209"/>
    </location>
</feature>
<dbReference type="PANTHER" id="PTHR47447:SF21">
    <property type="entry name" value="PENTACOTRIPEPTIDE-REPEAT REGION OF PRORP DOMAIN-CONTAINING PROTEIN"/>
    <property type="match status" value="1"/>
</dbReference>
<dbReference type="Gene3D" id="1.25.40.10">
    <property type="entry name" value="Tetratricopeptide repeat domain"/>
    <property type="match status" value="3"/>
</dbReference>
<evidence type="ECO:0000313" key="6">
    <source>
        <dbReference type="Proteomes" id="UP001153555"/>
    </source>
</evidence>
<gene>
    <name evidence="5" type="ORF">SHERM_04003</name>
</gene>
<feature type="region of interest" description="Disordered" evidence="4">
    <location>
        <begin position="522"/>
        <end position="541"/>
    </location>
</feature>
<protein>
    <submittedName>
        <fullName evidence="5">Pentatricopeptide repeat-containing protein</fullName>
    </submittedName>
</protein>
<dbReference type="Pfam" id="PF13812">
    <property type="entry name" value="PPR_3"/>
    <property type="match status" value="2"/>
</dbReference>
<keyword evidence="6" id="KW-1185">Reference proteome</keyword>
<organism evidence="5 6">
    <name type="scientific">Striga hermonthica</name>
    <name type="common">Purple witchweed</name>
    <name type="synonym">Buchnera hermonthica</name>
    <dbReference type="NCBI Taxonomy" id="68872"/>
    <lineage>
        <taxon>Eukaryota</taxon>
        <taxon>Viridiplantae</taxon>
        <taxon>Streptophyta</taxon>
        <taxon>Embryophyta</taxon>
        <taxon>Tracheophyta</taxon>
        <taxon>Spermatophyta</taxon>
        <taxon>Magnoliopsida</taxon>
        <taxon>eudicotyledons</taxon>
        <taxon>Gunneridae</taxon>
        <taxon>Pentapetalae</taxon>
        <taxon>asterids</taxon>
        <taxon>lamiids</taxon>
        <taxon>Lamiales</taxon>
        <taxon>Orobanchaceae</taxon>
        <taxon>Buchnereae</taxon>
        <taxon>Striga</taxon>
    </lineage>
</organism>
<feature type="repeat" description="PPR" evidence="3">
    <location>
        <begin position="210"/>
        <end position="244"/>
    </location>
</feature>
<dbReference type="AlphaFoldDB" id="A0A9N7NK30"/>
<feature type="repeat" description="PPR" evidence="3">
    <location>
        <begin position="315"/>
        <end position="349"/>
    </location>
</feature>
<comment type="caution">
    <text evidence="5">The sequence shown here is derived from an EMBL/GenBank/DDBJ whole genome shotgun (WGS) entry which is preliminary data.</text>
</comment>
<feature type="repeat" description="PPR" evidence="3">
    <location>
        <begin position="385"/>
        <end position="419"/>
    </location>
</feature>
<dbReference type="SUPFAM" id="SSF48452">
    <property type="entry name" value="TPR-like"/>
    <property type="match status" value="1"/>
</dbReference>
<dbReference type="PANTHER" id="PTHR47447">
    <property type="entry name" value="OS03G0856100 PROTEIN"/>
    <property type="match status" value="1"/>
</dbReference>
<sequence length="627" mass="70971">MPQPSTMFTKPFVSAPSTSLWSKSYGLKNSVNPSVRICKRGEILCFGMLAPRKFMQRKKKVEIFKDAADEADQRNWWKLMLEIEEADSAIEVLKSRRVKNQALPKDLVVGTLVRFKQLKKWNLVSEVLEWLRTQHWWDFKEVDFLMLMTAYGKQGDFIKAERVLGYMSKKGYPAHVVSYTALMEAYGKGRQYDKAEEIFRGMQSSGPEPSAITYQIILKIFVEADKFREADEIFDTLLDEKTSPLKPDQKMFHMMIYMHKKAGTYEKARRLFALMPARGIQQTTVTYNSLMSFETNYKEVSKTFDQMQRAGIRPDVVSYALLISAYGKARREEEALAVFEEMLDAGVRPTRKAYNLLLDAFAISGMVEQARTVFKSMRRDRCTPDLCSYTTMLLAYVNASDMDGAEKFFRRIKEDGLEPNVVTHGTLIKGYALLNNLEKMMEKYEKMRSGGIEPNATVLTTIMDAFGKNKDFDCAVVWFNEMVSVGISPDQKAKNILLSLAKTVEEQNEAKGLVENVSSGRVLKDDIGGDDDDDSDDDVDIDDVSSARVLKDNIGGDDDDDDDDVDNDDVSSGRVLKDDIGGDYDDDDDDVDIDDDAEDDVLGNKHDELIAIGGGFQSEHIVKACDM</sequence>
<dbReference type="NCBIfam" id="TIGR00756">
    <property type="entry name" value="PPR"/>
    <property type="match status" value="7"/>
</dbReference>
<proteinExistence type="inferred from homology"/>
<evidence type="ECO:0000256" key="1">
    <source>
        <dbReference type="ARBA" id="ARBA00007626"/>
    </source>
</evidence>
<feature type="compositionally biased region" description="Acidic residues" evidence="4">
    <location>
        <begin position="581"/>
        <end position="599"/>
    </location>
</feature>
<name>A0A9N7NK30_STRHE</name>
<dbReference type="InterPro" id="IPR002885">
    <property type="entry name" value="PPR_rpt"/>
</dbReference>
<keyword evidence="2" id="KW-0677">Repeat</keyword>
<dbReference type="EMBL" id="CACSLK010030184">
    <property type="protein sequence ID" value="CAA0836982.1"/>
    <property type="molecule type" value="Genomic_DNA"/>
</dbReference>
<evidence type="ECO:0000256" key="4">
    <source>
        <dbReference type="SAM" id="MobiDB-lite"/>
    </source>
</evidence>
<evidence type="ECO:0000313" key="5">
    <source>
        <dbReference type="EMBL" id="CAA0836982.1"/>
    </source>
</evidence>
<evidence type="ECO:0000256" key="3">
    <source>
        <dbReference type="PROSITE-ProRule" id="PRU00708"/>
    </source>
</evidence>
<dbReference type="InterPro" id="IPR011990">
    <property type="entry name" value="TPR-like_helical_dom_sf"/>
</dbReference>
<comment type="similarity">
    <text evidence="1">Belongs to the PPR family. P subfamily.</text>
</comment>
<feature type="compositionally biased region" description="Acidic residues" evidence="4">
    <location>
        <begin position="528"/>
        <end position="541"/>
    </location>
</feature>
<reference evidence="5" key="1">
    <citation type="submission" date="2019-12" db="EMBL/GenBank/DDBJ databases">
        <authorList>
            <person name="Scholes J."/>
        </authorList>
    </citation>
    <scope>NUCLEOTIDE SEQUENCE</scope>
</reference>
<feature type="compositionally biased region" description="Acidic residues" evidence="4">
    <location>
        <begin position="555"/>
        <end position="569"/>
    </location>
</feature>
<feature type="repeat" description="PPR" evidence="3">
    <location>
        <begin position="420"/>
        <end position="454"/>
    </location>
</feature>
<dbReference type="Pfam" id="PF01535">
    <property type="entry name" value="PPR"/>
    <property type="match status" value="2"/>
</dbReference>
<dbReference type="Pfam" id="PF13041">
    <property type="entry name" value="PPR_2"/>
    <property type="match status" value="2"/>
</dbReference>
<accession>A0A9N7NK30</accession>
<dbReference type="PROSITE" id="PS51375">
    <property type="entry name" value="PPR"/>
    <property type="match status" value="9"/>
</dbReference>
<dbReference type="OrthoDB" id="185373at2759"/>
<evidence type="ECO:0000256" key="2">
    <source>
        <dbReference type="ARBA" id="ARBA00022737"/>
    </source>
</evidence>
<feature type="repeat" description="PPR" evidence="3">
    <location>
        <begin position="350"/>
        <end position="384"/>
    </location>
</feature>
<feature type="repeat" description="PPR" evidence="3">
    <location>
        <begin position="140"/>
        <end position="174"/>
    </location>
</feature>
<feature type="repeat" description="PPR" evidence="3">
    <location>
        <begin position="248"/>
        <end position="282"/>
    </location>
</feature>